<keyword evidence="3" id="KW-0378">Hydrolase</keyword>
<dbReference type="PANTHER" id="PTHR46143">
    <property type="entry name" value="CALPAIN-7"/>
    <property type="match status" value="1"/>
</dbReference>
<dbReference type="OMA" id="GWLPQII"/>
<dbReference type="GO" id="GO:0004197">
    <property type="term" value="F:cysteine-type endopeptidase activity"/>
    <property type="evidence" value="ECO:0007669"/>
    <property type="project" value="TreeGrafter"/>
</dbReference>
<evidence type="ECO:0000313" key="7">
    <source>
        <dbReference type="Proteomes" id="UP000002866"/>
    </source>
</evidence>
<name>I2H065_HENB6</name>
<dbReference type="InterPro" id="IPR038765">
    <property type="entry name" value="Papain-like_cys_pep_sf"/>
</dbReference>
<dbReference type="eggNOG" id="KOG0045">
    <property type="taxonomic scope" value="Eukaryota"/>
</dbReference>
<dbReference type="MEROPS" id="C02.030"/>
<dbReference type="FunCoup" id="I2H065">
    <property type="interactions" value="32"/>
</dbReference>
<dbReference type="InParanoid" id="I2H065"/>
<dbReference type="GeneID" id="14494219"/>
<evidence type="ECO:0000256" key="4">
    <source>
        <dbReference type="ARBA" id="ARBA00022807"/>
    </source>
</evidence>
<dbReference type="KEGG" id="tbl:TBLA_0B09500"/>
<dbReference type="Proteomes" id="UP000002866">
    <property type="component" value="Chromosome 2"/>
</dbReference>
<gene>
    <name evidence="6" type="primary">TBLA0B09500</name>
    <name evidence="6" type="ORF">TBLA_0B09500</name>
</gene>
<protein>
    <recommendedName>
        <fullName evidence="5">Cysteine protease RIM13</fullName>
    </recommendedName>
</protein>
<dbReference type="OrthoDB" id="167576at2759"/>
<dbReference type="InterPro" id="IPR051297">
    <property type="entry name" value="PalB/RIM13"/>
</dbReference>
<evidence type="ECO:0000256" key="5">
    <source>
        <dbReference type="ARBA" id="ARBA00042255"/>
    </source>
</evidence>
<dbReference type="PANTHER" id="PTHR46143:SF1">
    <property type="entry name" value="CALPAIN-7"/>
    <property type="match status" value="1"/>
</dbReference>
<evidence type="ECO:0000256" key="1">
    <source>
        <dbReference type="ARBA" id="ARBA00010193"/>
    </source>
</evidence>
<dbReference type="HOGENOM" id="CLU_395483_0_0_1"/>
<evidence type="ECO:0000256" key="3">
    <source>
        <dbReference type="ARBA" id="ARBA00022801"/>
    </source>
</evidence>
<dbReference type="EMBL" id="HE806317">
    <property type="protein sequence ID" value="CCH59767.1"/>
    <property type="molecule type" value="Genomic_DNA"/>
</dbReference>
<sequence length="747" mass="86156">MSNVNEKSRWDAWETLNSLRLEFYKHGKLDNAELKKIERSALKSTDASFIEGVLQLKEDMELKNGNAIRRAAWLTSKGPRNIHYFPINSKIAGPIPFYNSEVLLTMDTSLRNKYTGNQPLMNETNYPYDCVSQNGDIEDCSLVCSLINSRLHGAPLPIPVLIENTSLYNLNLHFNGSDERLITVDVSTIPTTNNLSQLSLHSKNINDKIIERAYLWLMDQSYDTIGSNTAIDTFRLTGYLPEIIKPNIFSFDDYFRFFNSKLCLMALGTNMSLSTKSKLQLKTGHDYSIIDINKSTELFIISDPLKPWNILRISYEEVLNNISQVYLNWNWQKAFLVHKAITFKYDSKVSNQFQMKTIFDKPIFKIVNKSTKNIEKIWLLLETHLKSSKLEPLSIAYLTELNELSTTLISTVLEQPINDACSIGFYLLKFEIKPNMTKKLICYSSHTDVFTLHSYSISNDIIMTRDDTIKNTKSIHFGNGQAIYTLHDPLYHTNQSYSLKITNQSEDDDFSTVFITLQLMSNILNPQIPLHIYLFHYDDYELLNPLSIETNYEFSQFNTTPLSIMTNTRYRIICSTDESYLFGTKVIYKLTCNVLSDQPKEIAMNQIFINNEAGNMPYFEEYKFPVHFQTDNYSSLKLNFFSPTNQLTNSFVRICLFENISTLRVKYHIIDTSSGKLLSNLREYGVIPIGGFVIPNLKIPINANLKLVIEIRNEDLNNVRELESRYNANAIVKVSSDRKLILRIELF</sequence>
<proteinExistence type="inferred from homology"/>
<dbReference type="SUPFAM" id="SSF54001">
    <property type="entry name" value="Cysteine proteinases"/>
    <property type="match status" value="1"/>
</dbReference>
<dbReference type="AlphaFoldDB" id="I2H065"/>
<dbReference type="GO" id="GO:0006508">
    <property type="term" value="P:proteolysis"/>
    <property type="evidence" value="ECO:0007669"/>
    <property type="project" value="UniProtKB-KW"/>
</dbReference>
<keyword evidence="7" id="KW-1185">Reference proteome</keyword>
<dbReference type="STRING" id="1071380.I2H065"/>
<dbReference type="RefSeq" id="XP_004179286.1">
    <property type="nucleotide sequence ID" value="XM_004179238.1"/>
</dbReference>
<keyword evidence="2" id="KW-0645">Protease</keyword>
<keyword evidence="4" id="KW-0788">Thiol protease</keyword>
<comment type="similarity">
    <text evidence="1">Belongs to the peptidase C2 family. PalB/RIM13 subfamily.</text>
</comment>
<organism evidence="6 7">
    <name type="scientific">Henningerozyma blattae (strain ATCC 34711 / CBS 6284 / DSM 70876 / NBRC 10599 / NRRL Y-10934 / UCD 77-7)</name>
    <name type="common">Yeast</name>
    <name type="synonym">Tetrapisispora blattae</name>
    <dbReference type="NCBI Taxonomy" id="1071380"/>
    <lineage>
        <taxon>Eukaryota</taxon>
        <taxon>Fungi</taxon>
        <taxon>Dikarya</taxon>
        <taxon>Ascomycota</taxon>
        <taxon>Saccharomycotina</taxon>
        <taxon>Saccharomycetes</taxon>
        <taxon>Saccharomycetales</taxon>
        <taxon>Saccharomycetaceae</taxon>
        <taxon>Henningerozyma</taxon>
    </lineage>
</organism>
<reference evidence="6 7" key="1">
    <citation type="journal article" date="2011" name="Proc. Natl. Acad. Sci. U.S.A.">
        <title>Evolutionary erosion of yeast sex chromosomes by mating-type switching accidents.</title>
        <authorList>
            <person name="Gordon J.L."/>
            <person name="Armisen D."/>
            <person name="Proux-Wera E."/>
            <person name="Oheigeartaigh S.S."/>
            <person name="Byrne K.P."/>
            <person name="Wolfe K.H."/>
        </authorList>
    </citation>
    <scope>NUCLEOTIDE SEQUENCE [LARGE SCALE GENOMIC DNA]</scope>
    <source>
        <strain evidence="7">ATCC 34711 / CBS 6284 / DSM 70876 / NBRC 10599 / NRRL Y-10934 / UCD 77-7</strain>
    </source>
</reference>
<evidence type="ECO:0000256" key="2">
    <source>
        <dbReference type="ARBA" id="ARBA00022670"/>
    </source>
</evidence>
<accession>I2H065</accession>
<evidence type="ECO:0000313" key="6">
    <source>
        <dbReference type="EMBL" id="CCH59767.1"/>
    </source>
</evidence>